<dbReference type="PROSITE" id="PS51257">
    <property type="entry name" value="PROKAR_LIPOPROTEIN"/>
    <property type="match status" value="1"/>
</dbReference>
<dbReference type="AlphaFoldDB" id="A0A9W3JN64"/>
<sequence length="134" mass="14207">MKNKKRFALGSSVFVACLLAGSLVASASSYSSSLDISSNSTVTGAKRSFSAGTHNIKMTPTSYKEGGNHTSVSTSVRTGGSWSHTTHASGIVNLTGYYTNNKNLGYVKSGKYFYHFSTSDREGLTADPVVMSSR</sequence>
<gene>
    <name evidence="2" type="ORF">BTF1_02625</name>
</gene>
<keyword evidence="1" id="KW-0732">Signal</keyword>
<feature type="signal peptide" evidence="1">
    <location>
        <begin position="1"/>
        <end position="27"/>
    </location>
</feature>
<accession>A0A9W3JN64</accession>
<dbReference type="EMBL" id="CP003763">
    <property type="protein sequence ID" value="AFQ24748.1"/>
    <property type="molecule type" value="Genomic_DNA"/>
</dbReference>
<protein>
    <recommendedName>
        <fullName evidence="4">Group-specific protein</fullName>
    </recommendedName>
</protein>
<dbReference type="KEGG" id="btn:BTF1_02625"/>
<reference evidence="2 3" key="1">
    <citation type="journal article" date="2013" name="Genome Announc.">
        <title>Complete Genome Sequence of Bacillus thuringiensis Serovar Israelensis Strain HD-789.</title>
        <authorList>
            <person name="Doggett N.A."/>
            <person name="Stubben C.J."/>
            <person name="Chertkov O."/>
            <person name="Bruce D.C."/>
            <person name="Detter J.C."/>
            <person name="Johnson S.L."/>
            <person name="Han C.S."/>
        </authorList>
    </citation>
    <scope>NUCLEOTIDE SEQUENCE [LARGE SCALE GENOMIC DNA]</scope>
    <source>
        <strain evidence="2 3">HD-789</strain>
    </source>
</reference>
<name>A0A9W3JN64_BACTU</name>
<proteinExistence type="predicted"/>
<evidence type="ECO:0000313" key="3">
    <source>
        <dbReference type="Proteomes" id="UP000005257"/>
    </source>
</evidence>
<evidence type="ECO:0000256" key="1">
    <source>
        <dbReference type="SAM" id="SignalP"/>
    </source>
</evidence>
<dbReference type="Proteomes" id="UP000005257">
    <property type="component" value="Chromosome"/>
</dbReference>
<evidence type="ECO:0008006" key="4">
    <source>
        <dbReference type="Google" id="ProtNLM"/>
    </source>
</evidence>
<feature type="chain" id="PRO_5040805444" description="Group-specific protein" evidence="1">
    <location>
        <begin position="28"/>
        <end position="134"/>
    </location>
</feature>
<dbReference type="RefSeq" id="WP_000791393.1">
    <property type="nucleotide sequence ID" value="NC_018508.1"/>
</dbReference>
<organism evidence="2 3">
    <name type="scientific">Bacillus thuringiensis HD-789</name>
    <dbReference type="NCBI Taxonomy" id="1217737"/>
    <lineage>
        <taxon>Bacteria</taxon>
        <taxon>Bacillati</taxon>
        <taxon>Bacillota</taxon>
        <taxon>Bacilli</taxon>
        <taxon>Bacillales</taxon>
        <taxon>Bacillaceae</taxon>
        <taxon>Bacillus</taxon>
        <taxon>Bacillus cereus group</taxon>
    </lineage>
</organism>
<evidence type="ECO:0000313" key="2">
    <source>
        <dbReference type="EMBL" id="AFQ24748.1"/>
    </source>
</evidence>